<dbReference type="PANTHER" id="PTHR46401">
    <property type="entry name" value="GLYCOSYLTRANSFERASE WBBK-RELATED"/>
    <property type="match status" value="1"/>
</dbReference>
<keyword evidence="3" id="KW-1185">Reference proteome</keyword>
<evidence type="ECO:0000313" key="2">
    <source>
        <dbReference type="EMBL" id="VCU09415.1"/>
    </source>
</evidence>
<keyword evidence="2" id="KW-0328">Glycosyltransferase</keyword>
<dbReference type="Proteomes" id="UP000289200">
    <property type="component" value="Unassembled WGS sequence"/>
</dbReference>
<dbReference type="OrthoDB" id="9801609at2"/>
<dbReference type="EMBL" id="UWOC01000147">
    <property type="protein sequence ID" value="VCU09415.1"/>
    <property type="molecule type" value="Genomic_DNA"/>
</dbReference>
<gene>
    <name evidence="2" type="primary">pimA_1</name>
    <name evidence="2" type="ORF">RHODGE_RHODGE_02587</name>
</gene>
<proteinExistence type="predicted"/>
<dbReference type="RefSeq" id="WP_129609315.1">
    <property type="nucleotide sequence ID" value="NZ_UWOC01000147.1"/>
</dbReference>
<keyword evidence="2" id="KW-0808">Transferase</keyword>
<evidence type="ECO:0000313" key="3">
    <source>
        <dbReference type="Proteomes" id="UP000289200"/>
    </source>
</evidence>
<dbReference type="CDD" id="cd03809">
    <property type="entry name" value="GT4_MtfB-like"/>
    <property type="match status" value="1"/>
</dbReference>
<dbReference type="PANTHER" id="PTHR46401:SF9">
    <property type="entry name" value="MANNOSYLTRANSFERASE A"/>
    <property type="match status" value="1"/>
</dbReference>
<evidence type="ECO:0000259" key="1">
    <source>
        <dbReference type="Pfam" id="PF00534"/>
    </source>
</evidence>
<reference evidence="3" key="1">
    <citation type="submission" date="2018-10" db="EMBL/GenBank/DDBJ databases">
        <authorList>
            <person name="Peiro R."/>
            <person name="Begona"/>
            <person name="Cbmso G."/>
            <person name="Lopez M."/>
            <person name="Gonzalez S."/>
            <person name="Sacristan E."/>
            <person name="Castillo E."/>
        </authorList>
    </citation>
    <scope>NUCLEOTIDE SEQUENCE [LARGE SCALE GENOMIC DNA]</scope>
</reference>
<feature type="domain" description="Glycosyl transferase family 1" evidence="1">
    <location>
        <begin position="294"/>
        <end position="450"/>
    </location>
</feature>
<accession>A0A447CW18</accession>
<comment type="caution">
    <text evidence="2">The sequence shown here is derived from an EMBL/GenBank/DDBJ whole genome shotgun (WGS) entry which is preliminary data.</text>
</comment>
<protein>
    <submittedName>
        <fullName evidence="2">Phosphatidyl-myo-inositol mannosyltransferase</fullName>
    </submittedName>
</protein>
<name>A0A447CW18_9BRAD</name>
<dbReference type="InterPro" id="IPR001296">
    <property type="entry name" value="Glyco_trans_1"/>
</dbReference>
<sequence>MTQRQRILFDLTTTMRWAGPPVGILRAEGELARFARRRLPHATFVFFDPDALRYVALRDDVVDAFLDEDALIDTATMSDATRRRRRKIDRIPPRLRPLVSWVLRPRHRALLALEQLRHAVPAGARDLIARLQQPLMAAKDRPLMVKPDSSRRWLLTPRRALGQPIAFHPDDILVCAGTGWTNTNIEAIARKKADTGFRLVWHCYDIMPLTIPDCFQRGDVEAFAAYAPVALAAADLVVVNARRVEQDIRDWCAAHGLPPARTAVVPLGADGPPRLAAGGVDAPQGLPDGLEAGRYALFVSTIEPRKNHRLLVEVWRRLLDAGVPQATGFKLVFVGRTGWKVDGLMQEIAGDPRLAGTLIHLPRVEDAAMTQLFGKAAFCCYPSRDEGYGLPVVEAFRFGKPVLASTGGALPEVVGEFSPCLDPDDVDGWTAAMRRWIEEPAARAPYEERIRTGFRHVGWEDAAASFFAQVHALVAGAPRI</sequence>
<dbReference type="GO" id="GO:0016757">
    <property type="term" value="F:glycosyltransferase activity"/>
    <property type="evidence" value="ECO:0007669"/>
    <property type="project" value="UniProtKB-KW"/>
</dbReference>
<organism evidence="2 3">
    <name type="scientific">Rhodoplanes serenus</name>
    <dbReference type="NCBI Taxonomy" id="200615"/>
    <lineage>
        <taxon>Bacteria</taxon>
        <taxon>Pseudomonadati</taxon>
        <taxon>Pseudomonadota</taxon>
        <taxon>Alphaproteobacteria</taxon>
        <taxon>Hyphomicrobiales</taxon>
        <taxon>Nitrobacteraceae</taxon>
        <taxon>Rhodoplanes</taxon>
    </lineage>
</organism>
<dbReference type="Gene3D" id="3.40.50.2000">
    <property type="entry name" value="Glycogen Phosphorylase B"/>
    <property type="match status" value="1"/>
</dbReference>
<dbReference type="SUPFAM" id="SSF53756">
    <property type="entry name" value="UDP-Glycosyltransferase/glycogen phosphorylase"/>
    <property type="match status" value="1"/>
</dbReference>
<dbReference type="Pfam" id="PF00534">
    <property type="entry name" value="Glycos_transf_1"/>
    <property type="match status" value="1"/>
</dbReference>
<dbReference type="AlphaFoldDB" id="A0A447CW18"/>